<dbReference type="Proteomes" id="UP001054945">
    <property type="component" value="Unassembled WGS sequence"/>
</dbReference>
<evidence type="ECO:0000313" key="1">
    <source>
        <dbReference type="EMBL" id="GIX86386.1"/>
    </source>
</evidence>
<comment type="caution">
    <text evidence="1">The sequence shown here is derived from an EMBL/GenBank/DDBJ whole genome shotgun (WGS) entry which is preliminary data.</text>
</comment>
<proteinExistence type="predicted"/>
<protein>
    <submittedName>
        <fullName evidence="1">Uncharacterized protein</fullName>
    </submittedName>
</protein>
<dbReference type="AlphaFoldDB" id="A0AAV4NNN5"/>
<gene>
    <name evidence="1" type="ORF">CEXT_443001</name>
</gene>
<sequence length="128" mass="14753">MTHLKVLVRVTRKCNRQKSFSFVQNGQNILSDASSSETCFESSLEDELQKFDPYPEHLQNNRSLNGILQDRITGIWIVQKGKISNENIGPQKTFLFPQGQREPFGHTVIDFTSRSREARLAEEERAKQ</sequence>
<evidence type="ECO:0000313" key="2">
    <source>
        <dbReference type="Proteomes" id="UP001054945"/>
    </source>
</evidence>
<organism evidence="1 2">
    <name type="scientific">Caerostris extrusa</name>
    <name type="common">Bark spider</name>
    <name type="synonym">Caerostris bankana</name>
    <dbReference type="NCBI Taxonomy" id="172846"/>
    <lineage>
        <taxon>Eukaryota</taxon>
        <taxon>Metazoa</taxon>
        <taxon>Ecdysozoa</taxon>
        <taxon>Arthropoda</taxon>
        <taxon>Chelicerata</taxon>
        <taxon>Arachnida</taxon>
        <taxon>Araneae</taxon>
        <taxon>Araneomorphae</taxon>
        <taxon>Entelegynae</taxon>
        <taxon>Araneoidea</taxon>
        <taxon>Araneidae</taxon>
        <taxon>Caerostris</taxon>
    </lineage>
</organism>
<reference evidence="1 2" key="1">
    <citation type="submission" date="2021-06" db="EMBL/GenBank/DDBJ databases">
        <title>Caerostris extrusa draft genome.</title>
        <authorList>
            <person name="Kono N."/>
            <person name="Arakawa K."/>
        </authorList>
    </citation>
    <scope>NUCLEOTIDE SEQUENCE [LARGE SCALE GENOMIC DNA]</scope>
</reference>
<dbReference type="EMBL" id="BPLR01003585">
    <property type="protein sequence ID" value="GIX86386.1"/>
    <property type="molecule type" value="Genomic_DNA"/>
</dbReference>
<keyword evidence="2" id="KW-1185">Reference proteome</keyword>
<name>A0AAV4NNN5_CAEEX</name>
<accession>A0AAV4NNN5</accession>